<dbReference type="Proteomes" id="UP000248926">
    <property type="component" value="Unassembled WGS sequence"/>
</dbReference>
<evidence type="ECO:0000313" key="2">
    <source>
        <dbReference type="EMBL" id="RAO77636.1"/>
    </source>
</evidence>
<gene>
    <name evidence="2" type="ORF">CA260_07155</name>
</gene>
<feature type="signal peptide" evidence="1">
    <location>
        <begin position="1"/>
        <end position="35"/>
    </location>
</feature>
<keyword evidence="1" id="KW-0732">Signal</keyword>
<protein>
    <submittedName>
        <fullName evidence="2">Uncharacterized protein</fullName>
    </submittedName>
</protein>
<proteinExistence type="predicted"/>
<evidence type="ECO:0000256" key="1">
    <source>
        <dbReference type="SAM" id="SignalP"/>
    </source>
</evidence>
<dbReference type="OrthoDB" id="9942138at2"/>
<sequence length="106" mass="11189">MNLSPSTRTPPLPRRVINALLLGAVALGVSHLAMADEAVQQPSAATYQVAVQSRLLPDPHRGEAGDRVDWNVDYPSQLAPQPVDVANDAPVNKLASTVATSSDQPL</sequence>
<dbReference type="RefSeq" id="WP_111981824.1">
    <property type="nucleotide sequence ID" value="NZ_NFZS01000001.1"/>
</dbReference>
<dbReference type="EMBL" id="NFZS01000001">
    <property type="protein sequence ID" value="RAO77636.1"/>
    <property type="molecule type" value="Genomic_DNA"/>
</dbReference>
<organism evidence="2 3">
    <name type="scientific">Dyella jiangningensis</name>
    <dbReference type="NCBI Taxonomy" id="1379159"/>
    <lineage>
        <taxon>Bacteria</taxon>
        <taxon>Pseudomonadati</taxon>
        <taxon>Pseudomonadota</taxon>
        <taxon>Gammaproteobacteria</taxon>
        <taxon>Lysobacterales</taxon>
        <taxon>Rhodanobacteraceae</taxon>
        <taxon>Dyella</taxon>
    </lineage>
</organism>
<dbReference type="AlphaFoldDB" id="A0A328PBH2"/>
<comment type="caution">
    <text evidence="2">The sequence shown here is derived from an EMBL/GenBank/DDBJ whole genome shotgun (WGS) entry which is preliminary data.</text>
</comment>
<reference evidence="2 3" key="1">
    <citation type="journal article" date="2018" name="Genet. Mol. Biol.">
        <title>The genome sequence of Dyella jiangningensis FCAV SCS01 from a lignocellulose-decomposing microbial consortium metagenome reveals potential for biotechnological applications.</title>
        <authorList>
            <person name="Desiderato J.G."/>
            <person name="Alvarenga D.O."/>
            <person name="Constancio M.T.L."/>
            <person name="Alves L.M.C."/>
            <person name="Varani A.M."/>
        </authorList>
    </citation>
    <scope>NUCLEOTIDE SEQUENCE [LARGE SCALE GENOMIC DNA]</scope>
    <source>
        <strain evidence="2 3">FCAV SCS01</strain>
    </source>
</reference>
<keyword evidence="3" id="KW-1185">Reference proteome</keyword>
<feature type="chain" id="PRO_5016364865" evidence="1">
    <location>
        <begin position="36"/>
        <end position="106"/>
    </location>
</feature>
<name>A0A328PBH2_9GAMM</name>
<evidence type="ECO:0000313" key="3">
    <source>
        <dbReference type="Proteomes" id="UP000248926"/>
    </source>
</evidence>
<accession>A0A328PBH2</accession>